<comment type="similarity">
    <text evidence="5">Belongs to the GHMP kinase family.</text>
</comment>
<evidence type="ECO:0000256" key="1">
    <source>
        <dbReference type="ARBA" id="ARBA00022679"/>
    </source>
</evidence>
<dbReference type="Proteomes" id="UP001597180">
    <property type="component" value="Unassembled WGS sequence"/>
</dbReference>
<dbReference type="InterPro" id="IPR020568">
    <property type="entry name" value="Ribosomal_Su5_D2-typ_SF"/>
</dbReference>
<dbReference type="InterPro" id="IPR036554">
    <property type="entry name" value="GHMP_kinase_C_sf"/>
</dbReference>
<keyword evidence="9" id="KW-1185">Reference proteome</keyword>
<feature type="domain" description="GHMP kinase C-terminal" evidence="7">
    <location>
        <begin position="226"/>
        <end position="303"/>
    </location>
</feature>
<dbReference type="InterPro" id="IPR013750">
    <property type="entry name" value="GHMP_kinase_C_dom"/>
</dbReference>
<dbReference type="InterPro" id="IPR006204">
    <property type="entry name" value="GHMP_kinase_N_dom"/>
</dbReference>
<keyword evidence="4" id="KW-0067">ATP-binding</keyword>
<dbReference type="Pfam" id="PF08544">
    <property type="entry name" value="GHMP_kinases_C"/>
    <property type="match status" value="1"/>
</dbReference>
<dbReference type="EMBL" id="JBHTLU010000053">
    <property type="protein sequence ID" value="MFD1224969.1"/>
    <property type="molecule type" value="Genomic_DNA"/>
</dbReference>
<comment type="caution">
    <text evidence="8">The sequence shown here is derived from an EMBL/GenBank/DDBJ whole genome shotgun (WGS) entry which is preliminary data.</text>
</comment>
<keyword evidence="2" id="KW-0547">Nucleotide-binding</keyword>
<dbReference type="InterPro" id="IPR001174">
    <property type="entry name" value="HddA/FKP"/>
</dbReference>
<dbReference type="PROSITE" id="PS00627">
    <property type="entry name" value="GHMP_KINASES_ATP"/>
    <property type="match status" value="1"/>
</dbReference>
<proteinExistence type="inferred from homology"/>
<evidence type="ECO:0000256" key="5">
    <source>
        <dbReference type="ARBA" id="ARBA00038121"/>
    </source>
</evidence>
<evidence type="ECO:0000313" key="9">
    <source>
        <dbReference type="Proteomes" id="UP001597180"/>
    </source>
</evidence>
<feature type="domain" description="GHMP kinase N-terminal" evidence="6">
    <location>
        <begin position="73"/>
        <end position="154"/>
    </location>
</feature>
<dbReference type="PANTHER" id="PTHR32463:SF0">
    <property type="entry name" value="L-FUCOSE KINASE"/>
    <property type="match status" value="1"/>
</dbReference>
<dbReference type="PANTHER" id="PTHR32463">
    <property type="entry name" value="L-FUCOSE KINASE"/>
    <property type="match status" value="1"/>
</dbReference>
<dbReference type="RefSeq" id="WP_345592505.1">
    <property type="nucleotide sequence ID" value="NZ_BAABJG010000035.1"/>
</dbReference>
<evidence type="ECO:0008006" key="10">
    <source>
        <dbReference type="Google" id="ProtNLM"/>
    </source>
</evidence>
<evidence type="ECO:0000259" key="6">
    <source>
        <dbReference type="Pfam" id="PF00288"/>
    </source>
</evidence>
<protein>
    <recommendedName>
        <fullName evidence="10">GHMP kinase</fullName>
    </recommendedName>
</protein>
<dbReference type="Pfam" id="PF00288">
    <property type="entry name" value="GHMP_kinases_N"/>
    <property type="match status" value="1"/>
</dbReference>
<evidence type="ECO:0000256" key="4">
    <source>
        <dbReference type="ARBA" id="ARBA00022840"/>
    </source>
</evidence>
<accession>A0ABW3UXA6</accession>
<name>A0ABW3UXA6_9BACL</name>
<sequence length="328" mass="35988">MIITKTPFRVSFCGGGSDMASFYEKHGGCVLSVSINKYMYISVHPYFDAKYTALKYSENEIVDDISKIQHKILNSVLNQKNISGVEITSTADVPAGTGLGSSSTFTVGLLHALSCYEGKYVSKARLAEEACDIEINKLGAPIGKQDQYAAAFGGLNFIRFNRNGNVSVEPIVMKPETYTKLQNNLLMFYTGTSRSANTILSEQKQNISQQDKVNNLIQMCGLAEEMKTALEQNDLSSFGHILNRGWILKKTLASGISNPEIDRAYNIAMENGALGGKLLGAGGGGFLLFYCEPENQEKVRASIGLKKMDMRFEYDGSSVIHIGDKYWG</sequence>
<dbReference type="SUPFAM" id="SSF54211">
    <property type="entry name" value="Ribosomal protein S5 domain 2-like"/>
    <property type="match status" value="1"/>
</dbReference>
<evidence type="ECO:0000256" key="2">
    <source>
        <dbReference type="ARBA" id="ARBA00022741"/>
    </source>
</evidence>
<evidence type="ECO:0000256" key="3">
    <source>
        <dbReference type="ARBA" id="ARBA00022777"/>
    </source>
</evidence>
<dbReference type="PIRSF" id="PIRSF036406">
    <property type="entry name" value="Hept_kin"/>
    <property type="match status" value="1"/>
</dbReference>
<dbReference type="Gene3D" id="3.30.230.120">
    <property type="match status" value="1"/>
</dbReference>
<keyword evidence="3" id="KW-0418">Kinase</keyword>
<dbReference type="InterPro" id="IPR006203">
    <property type="entry name" value="GHMP_knse_ATP-bd_CS"/>
</dbReference>
<reference evidence="9" key="1">
    <citation type="journal article" date="2019" name="Int. J. Syst. Evol. Microbiol.">
        <title>The Global Catalogue of Microorganisms (GCM) 10K type strain sequencing project: providing services to taxonomists for standard genome sequencing and annotation.</title>
        <authorList>
            <consortium name="The Broad Institute Genomics Platform"/>
            <consortium name="The Broad Institute Genome Sequencing Center for Infectious Disease"/>
            <person name="Wu L."/>
            <person name="Ma J."/>
        </authorList>
    </citation>
    <scope>NUCLEOTIDE SEQUENCE [LARGE SCALE GENOMIC DNA]</scope>
    <source>
        <strain evidence="9">CCUG 53270</strain>
    </source>
</reference>
<dbReference type="InterPro" id="IPR052203">
    <property type="entry name" value="GHMP_Kinase-Related"/>
</dbReference>
<gene>
    <name evidence="8" type="ORF">ACFQ4B_33155</name>
</gene>
<dbReference type="PRINTS" id="PR00960">
    <property type="entry name" value="LMBPPROTEIN"/>
</dbReference>
<evidence type="ECO:0000313" key="8">
    <source>
        <dbReference type="EMBL" id="MFD1224969.1"/>
    </source>
</evidence>
<dbReference type="InterPro" id="IPR014606">
    <property type="entry name" value="Heptose_7-P_kinase"/>
</dbReference>
<keyword evidence="1" id="KW-0808">Transferase</keyword>
<dbReference type="SUPFAM" id="SSF55060">
    <property type="entry name" value="GHMP Kinase, C-terminal domain"/>
    <property type="match status" value="1"/>
</dbReference>
<organism evidence="8 9">
    <name type="scientific">Paenibacillus vulneris</name>
    <dbReference type="NCBI Taxonomy" id="1133364"/>
    <lineage>
        <taxon>Bacteria</taxon>
        <taxon>Bacillati</taxon>
        <taxon>Bacillota</taxon>
        <taxon>Bacilli</taxon>
        <taxon>Bacillales</taxon>
        <taxon>Paenibacillaceae</taxon>
        <taxon>Paenibacillus</taxon>
    </lineage>
</organism>
<evidence type="ECO:0000259" key="7">
    <source>
        <dbReference type="Pfam" id="PF08544"/>
    </source>
</evidence>